<feature type="chain" id="PRO_5012890649" description="DUF2780 domain-containing protein" evidence="1">
    <location>
        <begin position="24"/>
        <end position="165"/>
    </location>
</feature>
<reference evidence="2 3" key="1">
    <citation type="submission" date="2017-04" db="EMBL/GenBank/DDBJ databases">
        <title>Genome Sequence of Marinobacter salarius strain SMR5 Isolated from a culture of the Diatom Skeletonema marinoi.</title>
        <authorList>
            <person name="Topel M."/>
            <person name="Pinder M.I.M."/>
            <person name="Johansson O.N."/>
            <person name="Kourtchenko O."/>
            <person name="Godhe A."/>
            <person name="Clarke A.K."/>
        </authorList>
    </citation>
    <scope>NUCLEOTIDE SEQUENCE [LARGE SCALE GENOMIC DNA]</scope>
    <source>
        <strain evidence="2 3">SMR5</strain>
    </source>
</reference>
<evidence type="ECO:0000313" key="3">
    <source>
        <dbReference type="Proteomes" id="UP000193100"/>
    </source>
</evidence>
<evidence type="ECO:0008006" key="4">
    <source>
        <dbReference type="Google" id="ProtNLM"/>
    </source>
</evidence>
<dbReference type="InterPro" id="IPR021302">
    <property type="entry name" value="DUF2780_VcgC/VcgE"/>
</dbReference>
<dbReference type="STRING" id="1420917.AU15_12365"/>
<proteinExistence type="predicted"/>
<name>A0A1W6K764_9GAMM</name>
<gene>
    <name evidence="2" type="ORF">MARSALSMR5_01136</name>
</gene>
<dbReference type="Proteomes" id="UP000193100">
    <property type="component" value="Chromosome"/>
</dbReference>
<accession>A0A1W6K764</accession>
<protein>
    <recommendedName>
        <fullName evidence="4">DUF2780 domain-containing protein</fullName>
    </recommendedName>
</protein>
<dbReference type="RefSeq" id="WP_085679508.1">
    <property type="nucleotide sequence ID" value="NZ_CP020931.1"/>
</dbReference>
<dbReference type="GeneID" id="77255108"/>
<dbReference type="AlphaFoldDB" id="A0A1W6K764"/>
<feature type="signal peptide" evidence="1">
    <location>
        <begin position="1"/>
        <end position="23"/>
    </location>
</feature>
<evidence type="ECO:0000313" key="2">
    <source>
        <dbReference type="EMBL" id="ARM83230.1"/>
    </source>
</evidence>
<dbReference type="Pfam" id="PF11075">
    <property type="entry name" value="DUF2780"/>
    <property type="match status" value="1"/>
</dbReference>
<keyword evidence="1" id="KW-0732">Signal</keyword>
<dbReference type="EMBL" id="CP020931">
    <property type="protein sequence ID" value="ARM83230.1"/>
    <property type="molecule type" value="Genomic_DNA"/>
</dbReference>
<sequence>MNATIKQFLLVSSIYLLAPTVNAFDLNDALSSGTEAMTSASEVSGEAQQLVGQLQSQLGVTQAQATGGTGALLQLAKNQLGNDSMSTLTSKASGLSSLLGGGSSLSESLFSNISSMDGVRSAFTALGMDSGMIQQFVPVIMSFLGNQGVGSSLLGQLQGLWTPDD</sequence>
<evidence type="ECO:0000256" key="1">
    <source>
        <dbReference type="SAM" id="SignalP"/>
    </source>
</evidence>
<organism evidence="2 3">
    <name type="scientific">Marinobacter salarius</name>
    <dbReference type="NCBI Taxonomy" id="1420917"/>
    <lineage>
        <taxon>Bacteria</taxon>
        <taxon>Pseudomonadati</taxon>
        <taxon>Pseudomonadota</taxon>
        <taxon>Gammaproteobacteria</taxon>
        <taxon>Pseudomonadales</taxon>
        <taxon>Marinobacteraceae</taxon>
        <taxon>Marinobacter</taxon>
    </lineage>
</organism>